<dbReference type="Proteomes" id="UP001172083">
    <property type="component" value="Unassembled WGS sequence"/>
</dbReference>
<dbReference type="SUPFAM" id="SSF46689">
    <property type="entry name" value="Homeodomain-like"/>
    <property type="match status" value="2"/>
</dbReference>
<reference evidence="5" key="1">
    <citation type="submission" date="2023-06" db="EMBL/GenBank/DDBJ databases">
        <title>Genomic of Agaribacillus aureum.</title>
        <authorList>
            <person name="Wang G."/>
        </authorList>
    </citation>
    <scope>NUCLEOTIDE SEQUENCE</scope>
    <source>
        <strain evidence="5">BMA12</strain>
    </source>
</reference>
<evidence type="ECO:0000313" key="5">
    <source>
        <dbReference type="EMBL" id="MDN5212440.1"/>
    </source>
</evidence>
<protein>
    <submittedName>
        <fullName evidence="5">Helix-turn-helix transcriptional regulator</fullName>
    </submittedName>
</protein>
<dbReference type="EMBL" id="JAUJEB010000001">
    <property type="protein sequence ID" value="MDN5212440.1"/>
    <property type="molecule type" value="Genomic_DNA"/>
</dbReference>
<gene>
    <name evidence="5" type="ORF">QQ020_10300</name>
</gene>
<dbReference type="Pfam" id="PF22200">
    <property type="entry name" value="ExsA_N"/>
    <property type="match status" value="1"/>
</dbReference>
<accession>A0ABT8L3U0</accession>
<dbReference type="PRINTS" id="PR00032">
    <property type="entry name" value="HTHARAC"/>
</dbReference>
<sequence>MLFEKAVIIPPFKKQNPMPNEACFLYIVEGEYNSISETQQLKIVSQEAMLMKCGNYLSQFLRSARSEKYEAIAVHFYPEVLQKIYKNDIPEFLKHPQKIDSNINMSKFEGGQLLKKYIESIAFYFENPALVDEELLALKLKELILLLVKTKNAPVVQQILSGLFSPNQYSFKEIVGAHCYSNITIKELAQLTNLSVSSFKRQFKKIYADSPANYLKNKKIERAARLLSVSEQRISDIAYDCGFSDIAHFSKTFKKTYNMSPSNYRLSQMNKTLA</sequence>
<dbReference type="PANTHER" id="PTHR43280:SF2">
    <property type="entry name" value="HTH-TYPE TRANSCRIPTIONAL REGULATOR EXSA"/>
    <property type="match status" value="1"/>
</dbReference>
<evidence type="ECO:0000256" key="1">
    <source>
        <dbReference type="ARBA" id="ARBA00023015"/>
    </source>
</evidence>
<keyword evidence="3" id="KW-0804">Transcription</keyword>
<evidence type="ECO:0000313" key="6">
    <source>
        <dbReference type="Proteomes" id="UP001172083"/>
    </source>
</evidence>
<proteinExistence type="predicted"/>
<keyword evidence="1" id="KW-0805">Transcription regulation</keyword>
<evidence type="ECO:0000256" key="3">
    <source>
        <dbReference type="ARBA" id="ARBA00023163"/>
    </source>
</evidence>
<dbReference type="InterPro" id="IPR054015">
    <property type="entry name" value="ExsA-like_N"/>
</dbReference>
<dbReference type="PROSITE" id="PS00041">
    <property type="entry name" value="HTH_ARAC_FAMILY_1"/>
    <property type="match status" value="1"/>
</dbReference>
<dbReference type="RefSeq" id="WP_346757757.1">
    <property type="nucleotide sequence ID" value="NZ_JAUJEB010000001.1"/>
</dbReference>
<dbReference type="Pfam" id="PF12833">
    <property type="entry name" value="HTH_18"/>
    <property type="match status" value="1"/>
</dbReference>
<name>A0ABT8L3U0_9BACT</name>
<keyword evidence="2" id="KW-0238">DNA-binding</keyword>
<evidence type="ECO:0000259" key="4">
    <source>
        <dbReference type="PROSITE" id="PS01124"/>
    </source>
</evidence>
<dbReference type="PROSITE" id="PS01124">
    <property type="entry name" value="HTH_ARAC_FAMILY_2"/>
    <property type="match status" value="1"/>
</dbReference>
<dbReference type="InterPro" id="IPR020449">
    <property type="entry name" value="Tscrpt_reg_AraC-type_HTH"/>
</dbReference>
<keyword evidence="6" id="KW-1185">Reference proteome</keyword>
<dbReference type="PANTHER" id="PTHR43280">
    <property type="entry name" value="ARAC-FAMILY TRANSCRIPTIONAL REGULATOR"/>
    <property type="match status" value="1"/>
</dbReference>
<dbReference type="Gene3D" id="1.10.10.60">
    <property type="entry name" value="Homeodomain-like"/>
    <property type="match status" value="2"/>
</dbReference>
<dbReference type="InterPro" id="IPR018060">
    <property type="entry name" value="HTH_AraC"/>
</dbReference>
<organism evidence="5 6">
    <name type="scientific">Agaribacillus aureus</name>
    <dbReference type="NCBI Taxonomy" id="3051825"/>
    <lineage>
        <taxon>Bacteria</taxon>
        <taxon>Pseudomonadati</taxon>
        <taxon>Bacteroidota</taxon>
        <taxon>Cytophagia</taxon>
        <taxon>Cytophagales</taxon>
        <taxon>Splendidivirgaceae</taxon>
        <taxon>Agaribacillus</taxon>
    </lineage>
</organism>
<feature type="domain" description="HTH araC/xylS-type" evidence="4">
    <location>
        <begin position="169"/>
        <end position="267"/>
    </location>
</feature>
<dbReference type="SMART" id="SM00342">
    <property type="entry name" value="HTH_ARAC"/>
    <property type="match status" value="1"/>
</dbReference>
<dbReference type="InterPro" id="IPR018062">
    <property type="entry name" value="HTH_AraC-typ_CS"/>
</dbReference>
<comment type="caution">
    <text evidence="5">The sequence shown here is derived from an EMBL/GenBank/DDBJ whole genome shotgun (WGS) entry which is preliminary data.</text>
</comment>
<evidence type="ECO:0000256" key="2">
    <source>
        <dbReference type="ARBA" id="ARBA00023125"/>
    </source>
</evidence>
<dbReference type="InterPro" id="IPR009057">
    <property type="entry name" value="Homeodomain-like_sf"/>
</dbReference>